<proteinExistence type="predicted"/>
<dbReference type="PRINTS" id="PR00762">
    <property type="entry name" value="CLCHANNEL"/>
</dbReference>
<dbReference type="AlphaFoldDB" id="A0A501WGD6"/>
<evidence type="ECO:0000256" key="6">
    <source>
        <dbReference type="ARBA" id="ARBA00023136"/>
    </source>
</evidence>
<comment type="caution">
    <text evidence="11">The sequence shown here is derived from an EMBL/GenBank/DDBJ whole genome shotgun (WGS) entry which is preliminary data.</text>
</comment>
<evidence type="ECO:0000256" key="9">
    <source>
        <dbReference type="ARBA" id="ARBA00023303"/>
    </source>
</evidence>
<feature type="transmembrane region" description="Helical" evidence="10">
    <location>
        <begin position="271"/>
        <end position="291"/>
    </location>
</feature>
<evidence type="ECO:0000313" key="11">
    <source>
        <dbReference type="EMBL" id="TPE47410.1"/>
    </source>
</evidence>
<name>A0A501WGD6_9GAMM</name>
<comment type="subcellular location">
    <subcellularLocation>
        <location evidence="1">Membrane</location>
        <topology evidence="1">Multi-pass membrane protein</topology>
    </subcellularLocation>
</comment>
<feature type="transmembrane region" description="Helical" evidence="10">
    <location>
        <begin position="163"/>
        <end position="188"/>
    </location>
</feature>
<keyword evidence="2" id="KW-0813">Transport</keyword>
<feature type="transmembrane region" description="Helical" evidence="10">
    <location>
        <begin position="338"/>
        <end position="358"/>
    </location>
</feature>
<dbReference type="CDD" id="cd00400">
    <property type="entry name" value="Voltage_gated_ClC"/>
    <property type="match status" value="1"/>
</dbReference>
<reference evidence="11 12" key="1">
    <citation type="submission" date="2019-06" db="EMBL/GenBank/DDBJ databases">
        <title>A novel bacterium of genus Marinomonas, isolated from coastal sand.</title>
        <authorList>
            <person name="Huang H."/>
            <person name="Mo K."/>
            <person name="Hu Y."/>
        </authorList>
    </citation>
    <scope>NUCLEOTIDE SEQUENCE [LARGE SCALE GENOMIC DNA]</scope>
    <source>
        <strain evidence="11 12">HB171799</strain>
    </source>
</reference>
<dbReference type="OrthoDB" id="9767361at2"/>
<feature type="transmembrane region" description="Helical" evidence="10">
    <location>
        <begin position="21"/>
        <end position="47"/>
    </location>
</feature>
<dbReference type="InterPro" id="IPR001807">
    <property type="entry name" value="ClC"/>
</dbReference>
<dbReference type="PANTHER" id="PTHR43427">
    <property type="entry name" value="CHLORIDE CHANNEL PROTEIN CLC-E"/>
    <property type="match status" value="1"/>
</dbReference>
<keyword evidence="6 10" id="KW-0472">Membrane</keyword>
<feature type="transmembrane region" description="Helical" evidence="10">
    <location>
        <begin position="67"/>
        <end position="88"/>
    </location>
</feature>
<keyword evidence="8" id="KW-0868">Chloride</keyword>
<dbReference type="InterPro" id="IPR014743">
    <property type="entry name" value="Cl-channel_core"/>
</dbReference>
<dbReference type="EMBL" id="VFRR01000042">
    <property type="protein sequence ID" value="TPE47410.1"/>
    <property type="molecule type" value="Genomic_DNA"/>
</dbReference>
<gene>
    <name evidence="11" type="ORF">FJM67_14605</name>
</gene>
<evidence type="ECO:0000256" key="2">
    <source>
        <dbReference type="ARBA" id="ARBA00022448"/>
    </source>
</evidence>
<evidence type="ECO:0000256" key="4">
    <source>
        <dbReference type="ARBA" id="ARBA00022989"/>
    </source>
</evidence>
<feature type="transmembrane region" description="Helical" evidence="10">
    <location>
        <begin position="109"/>
        <end position="131"/>
    </location>
</feature>
<dbReference type="GO" id="GO:0034707">
    <property type="term" value="C:chloride channel complex"/>
    <property type="evidence" value="ECO:0007669"/>
    <property type="project" value="UniProtKB-KW"/>
</dbReference>
<keyword evidence="3 10" id="KW-0812">Transmembrane</keyword>
<keyword evidence="9" id="KW-0407">Ion channel</keyword>
<feature type="transmembrane region" description="Helical" evidence="10">
    <location>
        <begin position="238"/>
        <end position="259"/>
    </location>
</feature>
<keyword evidence="4 10" id="KW-1133">Transmembrane helix</keyword>
<keyword evidence="12" id="KW-1185">Reference proteome</keyword>
<feature type="transmembrane region" description="Helical" evidence="10">
    <location>
        <begin position="364"/>
        <end position="387"/>
    </location>
</feature>
<keyword evidence="5" id="KW-0406">Ion transport</keyword>
<protein>
    <submittedName>
        <fullName evidence="11">Chloride channel protein</fullName>
    </submittedName>
</protein>
<keyword evidence="7" id="KW-0869">Chloride channel</keyword>
<evidence type="ECO:0000313" key="12">
    <source>
        <dbReference type="Proteomes" id="UP000315901"/>
    </source>
</evidence>
<dbReference type="SUPFAM" id="SSF81340">
    <property type="entry name" value="Clc chloride channel"/>
    <property type="match status" value="1"/>
</dbReference>
<evidence type="ECO:0000256" key="3">
    <source>
        <dbReference type="ARBA" id="ARBA00022692"/>
    </source>
</evidence>
<dbReference type="RefSeq" id="WP_140590804.1">
    <property type="nucleotide sequence ID" value="NZ_VFRR01000042.1"/>
</dbReference>
<evidence type="ECO:0000256" key="10">
    <source>
        <dbReference type="SAM" id="Phobius"/>
    </source>
</evidence>
<evidence type="ECO:0000256" key="7">
    <source>
        <dbReference type="ARBA" id="ARBA00023173"/>
    </source>
</evidence>
<dbReference type="GO" id="GO:0005254">
    <property type="term" value="F:chloride channel activity"/>
    <property type="evidence" value="ECO:0007669"/>
    <property type="project" value="UniProtKB-KW"/>
</dbReference>
<accession>A0A501WGD6</accession>
<evidence type="ECO:0000256" key="8">
    <source>
        <dbReference type="ARBA" id="ARBA00023214"/>
    </source>
</evidence>
<dbReference type="PANTHER" id="PTHR43427:SF6">
    <property type="entry name" value="CHLORIDE CHANNEL PROTEIN CLC-E"/>
    <property type="match status" value="1"/>
</dbReference>
<evidence type="ECO:0000256" key="1">
    <source>
        <dbReference type="ARBA" id="ARBA00004141"/>
    </source>
</evidence>
<feature type="transmembrane region" description="Helical" evidence="10">
    <location>
        <begin position="311"/>
        <end position="331"/>
    </location>
</feature>
<dbReference type="Gene3D" id="1.10.3080.10">
    <property type="entry name" value="Clc chloride channel"/>
    <property type="match status" value="1"/>
</dbReference>
<dbReference type="InterPro" id="IPR050368">
    <property type="entry name" value="ClC-type_chloride_channel"/>
</dbReference>
<dbReference type="Proteomes" id="UP000315901">
    <property type="component" value="Unassembled WGS sequence"/>
</dbReference>
<evidence type="ECO:0000256" key="5">
    <source>
        <dbReference type="ARBA" id="ARBA00023065"/>
    </source>
</evidence>
<feature type="transmembrane region" description="Helical" evidence="10">
    <location>
        <begin position="200"/>
        <end position="218"/>
    </location>
</feature>
<sequence length="577" mass="62652">MVLKGLNFIAKLRERESSADDLLLLSILAVVCGVISGLTMILIVAGLRFFSGVLLPGHSENYEGLDGWLPFVFPLVATSLLALIWFFLPTKWQKVGIPYVVERLNYHHGNLPMANGIVQLVGVFIGLLGGLSIGKEGPAVHIGATFGSQLAQRFRLTHIGIETLVACGVAGAIAAAFQTPIAGVLFAFEVIFLEYRLRHGIPVMLSAVVAVMLSEATLGSLDIFTVIHFDLAVPTHTLLPSLLVLVVGIVLATSMFYRLQRLGWRLLGLPIWVRFTAVGLATGLVAMFLPSVLGGGYDTLNRIFTQQAPDWLLLLIVAKIVLTGLSIGLGIPGGMIGPAFVIGGLVGMQVGLLFHGVLPDIAVYGLFPLLGMASMMAATFQAPLTALIAVLEMTHSSQAMLPSLVVITLSCLITRLVLHQDSVFVERLHAMGMVSSWDPVQKLLRHSDLRSLCESVVQLPRLAPPERLREINASMIDFVLIETLGQTSVTGREELLSVFEQWRLGPQPWLSNDDQEVQLDLAKMGSWQSVLVVPAPDTPAEALALMNRHHCDRLVLQFEQGLGLVSRYQIDKLLLKD</sequence>
<dbReference type="Pfam" id="PF00654">
    <property type="entry name" value="Voltage_CLC"/>
    <property type="match status" value="1"/>
</dbReference>
<organism evidence="11 12">
    <name type="scientific">Maribrevibacterium harenarium</name>
    <dbReference type="NCBI Taxonomy" id="2589817"/>
    <lineage>
        <taxon>Bacteria</taxon>
        <taxon>Pseudomonadati</taxon>
        <taxon>Pseudomonadota</taxon>
        <taxon>Gammaproteobacteria</taxon>
        <taxon>Oceanospirillales</taxon>
        <taxon>Oceanospirillaceae</taxon>
        <taxon>Maribrevibacterium</taxon>
    </lineage>
</organism>